<feature type="transmembrane region" description="Helical" evidence="2">
    <location>
        <begin position="221"/>
        <end position="243"/>
    </location>
</feature>
<evidence type="ECO:0000256" key="2">
    <source>
        <dbReference type="SAM" id="Phobius"/>
    </source>
</evidence>
<feature type="transmembrane region" description="Helical" evidence="2">
    <location>
        <begin position="307"/>
        <end position="330"/>
    </location>
</feature>
<accession>A0A4R2HT00</accession>
<dbReference type="OrthoDB" id="2151407at2"/>
<evidence type="ECO:0008006" key="5">
    <source>
        <dbReference type="Google" id="ProtNLM"/>
    </source>
</evidence>
<keyword evidence="2" id="KW-1133">Transmembrane helix</keyword>
<feature type="compositionally biased region" description="Basic and acidic residues" evidence="1">
    <location>
        <begin position="8"/>
        <end position="24"/>
    </location>
</feature>
<keyword evidence="2" id="KW-0812">Transmembrane</keyword>
<gene>
    <name evidence="3" type="ORF">EV652_102184</name>
</gene>
<name>A0A4R2HT00_9ACTN</name>
<reference evidence="3 4" key="1">
    <citation type="journal article" date="2015" name="Stand. Genomic Sci.">
        <title>Genomic Encyclopedia of Bacterial and Archaeal Type Strains, Phase III: the genomes of soil and plant-associated and newly described type strains.</title>
        <authorList>
            <person name="Whitman W.B."/>
            <person name="Woyke T."/>
            <person name="Klenk H.P."/>
            <person name="Zhou Y."/>
            <person name="Lilburn T.G."/>
            <person name="Beck B.J."/>
            <person name="De Vos P."/>
            <person name="Vandamme P."/>
            <person name="Eisen J.A."/>
            <person name="Garrity G."/>
            <person name="Hugenholtz P."/>
            <person name="Kyrpides N.C."/>
        </authorList>
    </citation>
    <scope>NUCLEOTIDE SEQUENCE [LARGE SCALE GENOMIC DNA]</scope>
    <source>
        <strain evidence="3 4">VKM Ac-2572</strain>
    </source>
</reference>
<sequence length="347" mass="35268">MSAQLTGHHPDQAPEHAPEHAADNRQRPPLVVVITLLTALLTVLLIAFAWPAARSEPRDVPLAVVGPAPAVAQVEKGLEQAMPGGFELSAVPDRAAAVQKIEDREVYGAIVLDPQQPEVLTASAGGPAVAQIITQLATRLSPETPAKVTDVVPLPADDPRGAGLAAGALPLVLGGIIAAALLTQLVRSGAKRMVGAVTFAITGGLALAAVLQFWLGSFEGSYLSNSGVIALSIAAVSLTLLGLEWLLGRAGLALGAAMMMLLGNPLSGLTSAPEMLPSGWGALGQLLPPGAAGTALRSVSFFDGAGAAGPLVVLSCWLVAGLTLCGLGALRSQRVVHPRHEAKPVTV</sequence>
<protein>
    <recommendedName>
        <fullName evidence="5">ABC transporter permease</fullName>
    </recommendedName>
</protein>
<dbReference type="Proteomes" id="UP000294508">
    <property type="component" value="Unassembled WGS sequence"/>
</dbReference>
<feature type="transmembrane region" description="Helical" evidence="2">
    <location>
        <begin position="250"/>
        <end position="270"/>
    </location>
</feature>
<proteinExistence type="predicted"/>
<feature type="transmembrane region" description="Helical" evidence="2">
    <location>
        <begin position="162"/>
        <end position="182"/>
    </location>
</feature>
<comment type="caution">
    <text evidence="3">The sequence shown here is derived from an EMBL/GenBank/DDBJ whole genome shotgun (WGS) entry which is preliminary data.</text>
</comment>
<dbReference type="EMBL" id="SLWN01000002">
    <property type="protein sequence ID" value="TCO34119.1"/>
    <property type="molecule type" value="Genomic_DNA"/>
</dbReference>
<evidence type="ECO:0000256" key="1">
    <source>
        <dbReference type="SAM" id="MobiDB-lite"/>
    </source>
</evidence>
<feature type="transmembrane region" description="Helical" evidence="2">
    <location>
        <begin position="30"/>
        <end position="53"/>
    </location>
</feature>
<feature type="transmembrane region" description="Helical" evidence="2">
    <location>
        <begin position="194"/>
        <end position="215"/>
    </location>
</feature>
<keyword evidence="2" id="KW-0472">Membrane</keyword>
<evidence type="ECO:0000313" key="3">
    <source>
        <dbReference type="EMBL" id="TCO34119.1"/>
    </source>
</evidence>
<feature type="region of interest" description="Disordered" evidence="1">
    <location>
        <begin position="1"/>
        <end position="24"/>
    </location>
</feature>
<evidence type="ECO:0000313" key="4">
    <source>
        <dbReference type="Proteomes" id="UP000294508"/>
    </source>
</evidence>
<dbReference type="AlphaFoldDB" id="A0A4R2HT00"/>
<organism evidence="3 4">
    <name type="scientific">Kribbella steppae</name>
    <dbReference type="NCBI Taxonomy" id="2512223"/>
    <lineage>
        <taxon>Bacteria</taxon>
        <taxon>Bacillati</taxon>
        <taxon>Actinomycetota</taxon>
        <taxon>Actinomycetes</taxon>
        <taxon>Propionibacteriales</taxon>
        <taxon>Kribbellaceae</taxon>
        <taxon>Kribbella</taxon>
    </lineage>
</organism>
<keyword evidence="4" id="KW-1185">Reference proteome</keyword>
<dbReference type="RefSeq" id="WP_132207932.1">
    <property type="nucleotide sequence ID" value="NZ_SLWN01000002.1"/>
</dbReference>